<protein>
    <submittedName>
        <fullName evidence="1">Uncharacterized protein</fullName>
    </submittedName>
</protein>
<evidence type="ECO:0000313" key="1">
    <source>
        <dbReference type="EMBL" id="MPD03705.1"/>
    </source>
</evidence>
<comment type="caution">
    <text evidence="1">The sequence shown here is derived from an EMBL/GenBank/DDBJ whole genome shotgun (WGS) entry which is preliminary data.</text>
</comment>
<accession>A0A5B7KGN1</accession>
<gene>
    <name evidence="1" type="ORF">E2C01_099354</name>
</gene>
<reference evidence="1 2" key="1">
    <citation type="submission" date="2019-05" db="EMBL/GenBank/DDBJ databases">
        <title>Another draft genome of Portunus trituberculatus and its Hox gene families provides insights of decapod evolution.</title>
        <authorList>
            <person name="Jeong J.-H."/>
            <person name="Song I."/>
            <person name="Kim S."/>
            <person name="Choi T."/>
            <person name="Kim D."/>
            <person name="Ryu S."/>
            <person name="Kim W."/>
        </authorList>
    </citation>
    <scope>NUCLEOTIDE SEQUENCE [LARGE SCALE GENOMIC DNA]</scope>
    <source>
        <tissue evidence="1">Muscle</tissue>
    </source>
</reference>
<sequence length="63" mass="6614">MINAGNTSVVDIADIVQNKTAKGSSITGTDLTCLVSVINNMTSLLEMEVSAIPFTITRAIEIS</sequence>
<dbReference type="AlphaFoldDB" id="A0A5B7KGN1"/>
<dbReference type="OrthoDB" id="6359515at2759"/>
<dbReference type="EMBL" id="VSRR010137482">
    <property type="protein sequence ID" value="MPD03705.1"/>
    <property type="molecule type" value="Genomic_DNA"/>
</dbReference>
<keyword evidence="2" id="KW-1185">Reference proteome</keyword>
<proteinExistence type="predicted"/>
<organism evidence="1 2">
    <name type="scientific">Portunus trituberculatus</name>
    <name type="common">Swimming crab</name>
    <name type="synonym">Neptunus trituberculatus</name>
    <dbReference type="NCBI Taxonomy" id="210409"/>
    <lineage>
        <taxon>Eukaryota</taxon>
        <taxon>Metazoa</taxon>
        <taxon>Ecdysozoa</taxon>
        <taxon>Arthropoda</taxon>
        <taxon>Crustacea</taxon>
        <taxon>Multicrustacea</taxon>
        <taxon>Malacostraca</taxon>
        <taxon>Eumalacostraca</taxon>
        <taxon>Eucarida</taxon>
        <taxon>Decapoda</taxon>
        <taxon>Pleocyemata</taxon>
        <taxon>Brachyura</taxon>
        <taxon>Eubrachyura</taxon>
        <taxon>Portunoidea</taxon>
        <taxon>Portunidae</taxon>
        <taxon>Portuninae</taxon>
        <taxon>Portunus</taxon>
    </lineage>
</organism>
<dbReference type="Proteomes" id="UP000324222">
    <property type="component" value="Unassembled WGS sequence"/>
</dbReference>
<name>A0A5B7KGN1_PORTR</name>
<evidence type="ECO:0000313" key="2">
    <source>
        <dbReference type="Proteomes" id="UP000324222"/>
    </source>
</evidence>